<proteinExistence type="predicted"/>
<dbReference type="GO" id="GO:0016787">
    <property type="term" value="F:hydrolase activity"/>
    <property type="evidence" value="ECO:0007669"/>
    <property type="project" value="UniProtKB-KW"/>
</dbReference>
<keyword evidence="3" id="KW-1185">Reference proteome</keyword>
<evidence type="ECO:0000313" key="3">
    <source>
        <dbReference type="Proteomes" id="UP000663937"/>
    </source>
</evidence>
<dbReference type="InterPro" id="IPR029058">
    <property type="entry name" value="AB_hydrolase_fold"/>
</dbReference>
<dbReference type="InterPro" id="IPR022742">
    <property type="entry name" value="Hydrolase_4"/>
</dbReference>
<name>A0A8A4ZEP0_9MICO</name>
<dbReference type="InterPro" id="IPR050266">
    <property type="entry name" value="AB_hydrolase_sf"/>
</dbReference>
<dbReference type="SUPFAM" id="SSF53474">
    <property type="entry name" value="alpha/beta-Hydrolases"/>
    <property type="match status" value="1"/>
</dbReference>
<protein>
    <submittedName>
        <fullName evidence="2">Alpha/beta hydrolase</fullName>
    </submittedName>
</protein>
<dbReference type="Proteomes" id="UP000663937">
    <property type="component" value="Chromosome"/>
</dbReference>
<feature type="domain" description="Serine aminopeptidase S33" evidence="1">
    <location>
        <begin position="62"/>
        <end position="263"/>
    </location>
</feature>
<reference evidence="2" key="1">
    <citation type="submission" date="2021-03" db="EMBL/GenBank/DDBJ databases">
        <title>Pengzhenrongella sicca gen. nov., sp. nov., a new member of suborder Micrococcineae isolated from High-Arctic tundra soil.</title>
        <authorList>
            <person name="Peng F."/>
        </authorList>
    </citation>
    <scope>NUCLEOTIDE SEQUENCE</scope>
    <source>
        <strain evidence="2">LRZ-2</strain>
    </source>
</reference>
<dbReference type="AlphaFoldDB" id="A0A8A4ZEP0"/>
<dbReference type="Gene3D" id="3.40.50.1820">
    <property type="entry name" value="alpha/beta hydrolase"/>
    <property type="match status" value="1"/>
</dbReference>
<dbReference type="RefSeq" id="WP_227424077.1">
    <property type="nucleotide sequence ID" value="NZ_CP071868.1"/>
</dbReference>
<dbReference type="GO" id="GO:0016020">
    <property type="term" value="C:membrane"/>
    <property type="evidence" value="ECO:0007669"/>
    <property type="project" value="TreeGrafter"/>
</dbReference>
<gene>
    <name evidence="2" type="ORF">J4E96_01645</name>
</gene>
<dbReference type="EMBL" id="CP071868">
    <property type="protein sequence ID" value="QTE29775.1"/>
    <property type="molecule type" value="Genomic_DNA"/>
</dbReference>
<sequence length="340" mass="36915">MTATWTADVLGSDYQALSLDLGVDDEGPVVATLVRYRPSAAPAAPAADARPTTSGPGDLGAERAVLYVHGWSDYFFQTELAEFFHGQGARFYALDLRKYGRSLRPYQTPGYIERLGEYDADLAAAMAVIRDDLGDDVRVVYMGHSTGGLIGALWAEHNPGEVCALVLNSPWLELQGSAVLRNVSTPAVSQLARFQPKTPLPNIDPGYYARTIGVTGGGEWTVDPQWRPTPAFPVRAGWLRAIIAGHAEVARGLSIDVPILTLAATHSLFSARWSEAMRSADTVLDVEVIVRRAVQLGPVVTVVRIADGVHDLTLSPEPVRTHLYAELARWLLGYGWVERA</sequence>
<keyword evidence="2" id="KW-0378">Hydrolase</keyword>
<dbReference type="PANTHER" id="PTHR43798:SF33">
    <property type="entry name" value="HYDROLASE, PUTATIVE (AFU_ORTHOLOGUE AFUA_2G14860)-RELATED"/>
    <property type="match status" value="1"/>
</dbReference>
<organism evidence="2 3">
    <name type="scientific">Pengzhenrongella sicca</name>
    <dbReference type="NCBI Taxonomy" id="2819238"/>
    <lineage>
        <taxon>Bacteria</taxon>
        <taxon>Bacillati</taxon>
        <taxon>Actinomycetota</taxon>
        <taxon>Actinomycetes</taxon>
        <taxon>Micrococcales</taxon>
        <taxon>Pengzhenrongella</taxon>
    </lineage>
</organism>
<dbReference type="PANTHER" id="PTHR43798">
    <property type="entry name" value="MONOACYLGLYCEROL LIPASE"/>
    <property type="match status" value="1"/>
</dbReference>
<dbReference type="KEGG" id="psic:J4E96_01645"/>
<accession>A0A8A4ZEP0</accession>
<evidence type="ECO:0000313" key="2">
    <source>
        <dbReference type="EMBL" id="QTE29775.1"/>
    </source>
</evidence>
<evidence type="ECO:0000259" key="1">
    <source>
        <dbReference type="Pfam" id="PF12146"/>
    </source>
</evidence>
<dbReference type="Pfam" id="PF12146">
    <property type="entry name" value="Hydrolase_4"/>
    <property type="match status" value="1"/>
</dbReference>